<dbReference type="InterPro" id="IPR032867">
    <property type="entry name" value="DYW_dom"/>
</dbReference>
<dbReference type="PANTHER" id="PTHR47926:SF533">
    <property type="entry name" value="DYW DOMAIN-CONTAINING PROTEIN"/>
    <property type="match status" value="1"/>
</dbReference>
<dbReference type="OMA" id="GMYGEGK"/>
<gene>
    <name evidence="7" type="ORF">C5167_002572</name>
</gene>
<dbReference type="FunFam" id="1.25.40.10:FF:000396">
    <property type="entry name" value="Pentatricopeptide repeat-containing protein At2g36730"/>
    <property type="match status" value="1"/>
</dbReference>
<dbReference type="Pfam" id="PF20431">
    <property type="entry name" value="E_motif"/>
    <property type="match status" value="1"/>
</dbReference>
<dbReference type="InterPro" id="IPR011990">
    <property type="entry name" value="TPR-like_helical_dom_sf"/>
</dbReference>
<sequence length="949" mass="106682">MRSLGLRPDNFTFPSVINACAGLSDMENGKFVHECILEMGFGSDLFVCNALIDMYSRFRCLDEARNLFDKMSQRDIVSWNCLISGYSANKEWIEAVEIFSLSRNSGLLPDSFTVSSILPAFGNMFYVEEGLIIHGLIHKIGVDSDRLINNGLISMYCKFESLNDARKVFDEMGSRDNVSWNTMICGYSQVGLFSDAIMMFKDMIIRFKPDLLTLTDVLKACGHMKDLEFGKFVHEYMKSKGFNCSTLAGNILITMYARCGDLCSSLGVFDQLPVRDSVSWNSLISGYIDSKCYGEVIKLFKMMNDSEVKPDSVTHLMLLSMCTEQAEFIHGKVLHCNVLKMGFNSSLTVSNAILGMYAKCGSSEDSLKQFEEMKIRDAVTWNTLISGSVHSGNCELGLKVISQMRTEGLIPDCATMLSILPACSFLAIKKQGKEIHGSILKFGLDSEVHIGNALIEMYSKCGSLQNALHVFNSLKMKDVVTWTALVSAYGMYGEGKKALRAFSEMESMGILPDRIAFVAIIYACSHSGLIQEGLQCFHQMKDNYRIKPEAEHYACVVDLLSRSGHLDEAEKFILEMPVKPDASIWGALLSACRSSTSGSQISERVSKRILGCDPNNTGYYILVSNVYAGLGKWEQVSRIRKSMKGKGLKKEVGCSWIEIQNRVYVFGTGNRYIEQSEEIHKLLKKLSRLMVKEGYVADKKSVLHDVADDEKMDMLCGHSERLAIAFGLLNTKPGTKLQIMKNLRVCGDCHTGSTTGFAPPNPSTISSESSSQEDSKRFPWKVHLEEWNVPWIGRLFHEICLRNVLLDCFLMQQKLLAVSALERYEVWTYLEQYSIDTVGQYESRRALLYLYSGADMDVYFPYTEEKKRITAFNPEIEELLYDDSQHKEHIGVLKDCSKPISMVRLDRVKNITGLVAFYGKNAKSKRVSKPCCGGWRLQKGVKGLKSRRK</sequence>
<dbReference type="FunFam" id="1.25.40.10:FF:000073">
    <property type="entry name" value="Pentatricopeptide repeat-containing protein chloroplastic"/>
    <property type="match status" value="2"/>
</dbReference>
<protein>
    <recommendedName>
        <fullName evidence="9">DYW domain-containing protein</fullName>
    </recommendedName>
</protein>
<evidence type="ECO:0008006" key="9">
    <source>
        <dbReference type="Google" id="ProtNLM"/>
    </source>
</evidence>
<feature type="domain" description="DYW" evidence="6">
    <location>
        <begin position="694"/>
        <end position="752"/>
    </location>
</feature>
<dbReference type="InterPro" id="IPR046848">
    <property type="entry name" value="E_motif"/>
</dbReference>
<evidence type="ECO:0000259" key="6">
    <source>
        <dbReference type="Pfam" id="PF14432"/>
    </source>
</evidence>
<feature type="repeat" description="PPR" evidence="4">
    <location>
        <begin position="478"/>
        <end position="512"/>
    </location>
</feature>
<dbReference type="InterPro" id="IPR002885">
    <property type="entry name" value="PPR_rpt"/>
</dbReference>
<dbReference type="NCBIfam" id="TIGR00756">
    <property type="entry name" value="PPR"/>
    <property type="match status" value="6"/>
</dbReference>
<feature type="repeat" description="PPR" evidence="4">
    <location>
        <begin position="75"/>
        <end position="109"/>
    </location>
</feature>
<dbReference type="GO" id="GO:0003723">
    <property type="term" value="F:RNA binding"/>
    <property type="evidence" value="ECO:0007669"/>
    <property type="project" value="InterPro"/>
</dbReference>
<dbReference type="PROSITE" id="PS51375">
    <property type="entry name" value="PPR"/>
    <property type="match status" value="6"/>
</dbReference>
<keyword evidence="8" id="KW-1185">Reference proteome</keyword>
<feature type="repeat" description="PPR" evidence="4">
    <location>
        <begin position="44"/>
        <end position="74"/>
    </location>
</feature>
<dbReference type="Proteomes" id="UP000316621">
    <property type="component" value="Chromosome 9"/>
</dbReference>
<keyword evidence="3" id="KW-0677">Repeat</keyword>
<dbReference type="AlphaFoldDB" id="A0A4Y7L1U5"/>
<keyword evidence="1" id="KW-0328">Glycosyltransferase</keyword>
<evidence type="ECO:0000256" key="3">
    <source>
        <dbReference type="ARBA" id="ARBA00022737"/>
    </source>
</evidence>
<dbReference type="FunFam" id="1.25.40.10:FF:000344">
    <property type="entry name" value="Pentatricopeptide repeat-containing protein"/>
    <property type="match status" value="1"/>
</dbReference>
<evidence type="ECO:0000256" key="2">
    <source>
        <dbReference type="ARBA" id="ARBA00022679"/>
    </source>
</evidence>
<accession>A0A4Y7L1U5</accession>
<dbReference type="FunFam" id="1.25.40.10:FF:000031">
    <property type="entry name" value="Pentatricopeptide repeat-containing protein mitochondrial"/>
    <property type="match status" value="1"/>
</dbReference>
<dbReference type="FunFam" id="1.25.40.10:FF:000366">
    <property type="entry name" value="Pentatricopeptide (PPR) repeat-containing protein"/>
    <property type="match status" value="1"/>
</dbReference>
<dbReference type="InterPro" id="IPR046960">
    <property type="entry name" value="PPR_At4g14850-like_plant"/>
</dbReference>
<evidence type="ECO:0000256" key="4">
    <source>
        <dbReference type="PROSITE-ProRule" id="PRU00708"/>
    </source>
</evidence>
<keyword evidence="2" id="KW-0808">Transferase</keyword>
<dbReference type="PANTHER" id="PTHR47926">
    <property type="entry name" value="PENTATRICOPEPTIDE REPEAT-CONTAINING PROTEIN"/>
    <property type="match status" value="1"/>
</dbReference>
<dbReference type="Pfam" id="PF13041">
    <property type="entry name" value="PPR_2"/>
    <property type="match status" value="3"/>
</dbReference>
<feature type="repeat" description="PPR" evidence="4">
    <location>
        <begin position="377"/>
        <end position="411"/>
    </location>
</feature>
<dbReference type="Pfam" id="PF14432">
    <property type="entry name" value="DYW_deaminase"/>
    <property type="match status" value="1"/>
</dbReference>
<organism evidence="7 8">
    <name type="scientific">Papaver somniferum</name>
    <name type="common">Opium poppy</name>
    <dbReference type="NCBI Taxonomy" id="3469"/>
    <lineage>
        <taxon>Eukaryota</taxon>
        <taxon>Viridiplantae</taxon>
        <taxon>Streptophyta</taxon>
        <taxon>Embryophyta</taxon>
        <taxon>Tracheophyta</taxon>
        <taxon>Spermatophyta</taxon>
        <taxon>Magnoliopsida</taxon>
        <taxon>Ranunculales</taxon>
        <taxon>Papaveraceae</taxon>
        <taxon>Papaveroideae</taxon>
        <taxon>Papaver</taxon>
    </lineage>
</organism>
<evidence type="ECO:0000256" key="1">
    <source>
        <dbReference type="ARBA" id="ARBA00022676"/>
    </source>
</evidence>
<dbReference type="STRING" id="3469.A0A4Y7L1U5"/>
<feature type="domain" description="Sucrose synthase first GT-B" evidence="5">
    <location>
        <begin position="852"/>
        <end position="881"/>
    </location>
</feature>
<feature type="repeat" description="PPR" evidence="4">
    <location>
        <begin position="176"/>
        <end position="206"/>
    </location>
</feature>
<proteinExistence type="predicted"/>
<dbReference type="Pfam" id="PF00862">
    <property type="entry name" value="GT-B_Sucrose_synth"/>
    <property type="match status" value="1"/>
</dbReference>
<evidence type="ECO:0000259" key="5">
    <source>
        <dbReference type="Pfam" id="PF00862"/>
    </source>
</evidence>
<dbReference type="Gene3D" id="3.40.50.2000">
    <property type="entry name" value="Glycogen Phosphorylase B"/>
    <property type="match status" value="2"/>
</dbReference>
<dbReference type="Gramene" id="RZC78408">
    <property type="protein sequence ID" value="RZC78408"/>
    <property type="gene ID" value="C5167_002572"/>
</dbReference>
<feature type="repeat" description="PPR" evidence="4">
    <location>
        <begin position="276"/>
        <end position="310"/>
    </location>
</feature>
<dbReference type="InterPro" id="IPR000368">
    <property type="entry name" value="Sucrose_synth_GT-B1"/>
</dbReference>
<dbReference type="GO" id="GO:0008270">
    <property type="term" value="F:zinc ion binding"/>
    <property type="evidence" value="ECO:0007669"/>
    <property type="project" value="InterPro"/>
</dbReference>
<dbReference type="Gene3D" id="1.25.40.10">
    <property type="entry name" value="Tetratricopeptide repeat domain"/>
    <property type="match status" value="5"/>
</dbReference>
<dbReference type="EMBL" id="CM010723">
    <property type="protein sequence ID" value="RZC78408.1"/>
    <property type="molecule type" value="Genomic_DNA"/>
</dbReference>
<name>A0A4Y7L1U5_PAPSO</name>
<evidence type="ECO:0000313" key="7">
    <source>
        <dbReference type="EMBL" id="RZC78408.1"/>
    </source>
</evidence>
<evidence type="ECO:0000313" key="8">
    <source>
        <dbReference type="Proteomes" id="UP000316621"/>
    </source>
</evidence>
<dbReference type="GO" id="GO:0009451">
    <property type="term" value="P:RNA modification"/>
    <property type="evidence" value="ECO:0007669"/>
    <property type="project" value="InterPro"/>
</dbReference>
<reference evidence="7 8" key="1">
    <citation type="journal article" date="2018" name="Science">
        <title>The opium poppy genome and morphinan production.</title>
        <authorList>
            <person name="Guo L."/>
            <person name="Winzer T."/>
            <person name="Yang X."/>
            <person name="Li Y."/>
            <person name="Ning Z."/>
            <person name="He Z."/>
            <person name="Teodor R."/>
            <person name="Lu Y."/>
            <person name="Bowser T.A."/>
            <person name="Graham I.A."/>
            <person name="Ye K."/>
        </authorList>
    </citation>
    <scope>NUCLEOTIDE SEQUENCE [LARGE SCALE GENOMIC DNA]</scope>
    <source>
        <strain evidence="8">cv. HN1</strain>
        <tissue evidence="7">Leaves</tissue>
    </source>
</reference>
<dbReference type="Pfam" id="PF01535">
    <property type="entry name" value="PPR"/>
    <property type="match status" value="5"/>
</dbReference>